<dbReference type="SUPFAM" id="SSF51197">
    <property type="entry name" value="Clavaminate synthase-like"/>
    <property type="match status" value="1"/>
</dbReference>
<dbReference type="PANTHER" id="PTHR13096:SF8">
    <property type="entry name" value="RIBOSOMAL OXYGENASE 1"/>
    <property type="match status" value="1"/>
</dbReference>
<dbReference type="GO" id="GO:0005730">
    <property type="term" value="C:nucleolus"/>
    <property type="evidence" value="ECO:0007669"/>
    <property type="project" value="TreeGrafter"/>
</dbReference>
<dbReference type="InterPro" id="IPR049043">
    <property type="entry name" value="WHD_RIOX1"/>
</dbReference>
<evidence type="ECO:0000256" key="10">
    <source>
        <dbReference type="ARBA" id="ARBA00023163"/>
    </source>
</evidence>
<keyword evidence="8 12" id="KW-0408">Iron</keyword>
<evidence type="ECO:0000256" key="6">
    <source>
        <dbReference type="ARBA" id="ARBA00022964"/>
    </source>
</evidence>
<comment type="caution">
    <text evidence="15">The sequence shown here is derived from an EMBL/GenBank/DDBJ whole genome shotgun (WGS) entry which is preliminary data.</text>
</comment>
<dbReference type="Gene3D" id="1.10.10.1500">
    <property type="entry name" value="JmjC domain-containing ribosomal oxygenase (ROX), dimer domain"/>
    <property type="match status" value="1"/>
</dbReference>
<organism evidence="15 16">
    <name type="scientific">Desmophyllum pertusum</name>
    <dbReference type="NCBI Taxonomy" id="174260"/>
    <lineage>
        <taxon>Eukaryota</taxon>
        <taxon>Metazoa</taxon>
        <taxon>Cnidaria</taxon>
        <taxon>Anthozoa</taxon>
        <taxon>Hexacorallia</taxon>
        <taxon>Scleractinia</taxon>
        <taxon>Caryophylliina</taxon>
        <taxon>Caryophylliidae</taxon>
        <taxon>Desmophyllum</taxon>
    </lineage>
</organism>
<evidence type="ECO:0000256" key="1">
    <source>
        <dbReference type="ARBA" id="ARBA00004123"/>
    </source>
</evidence>
<dbReference type="PANTHER" id="PTHR13096">
    <property type="entry name" value="MINA53 MYC INDUCED NUCLEAR ANTIGEN"/>
    <property type="match status" value="1"/>
</dbReference>
<feature type="compositionally biased region" description="Basic and acidic residues" evidence="13">
    <location>
        <begin position="114"/>
        <end position="128"/>
    </location>
</feature>
<protein>
    <recommendedName>
        <fullName evidence="12">Bifunctional lysine-specific demethylase and histidyl-hydroxylase</fullName>
        <ecNumber evidence="12">1.14.11.-</ecNumber>
    </recommendedName>
</protein>
<evidence type="ECO:0000256" key="11">
    <source>
        <dbReference type="ARBA" id="ARBA00023242"/>
    </source>
</evidence>
<evidence type="ECO:0000313" key="15">
    <source>
        <dbReference type="EMBL" id="KAJ7315075.1"/>
    </source>
</evidence>
<dbReference type="Proteomes" id="UP001163046">
    <property type="component" value="Unassembled WGS sequence"/>
</dbReference>
<feature type="compositionally biased region" description="Polar residues" evidence="13">
    <location>
        <begin position="99"/>
        <end position="113"/>
    </location>
</feature>
<keyword evidence="10 12" id="KW-0804">Transcription</keyword>
<dbReference type="GO" id="GO:0032453">
    <property type="term" value="F:histone H3K4 demethylase activity"/>
    <property type="evidence" value="ECO:0007669"/>
    <property type="project" value="TreeGrafter"/>
</dbReference>
<dbReference type="EC" id="1.14.11.-" evidence="12"/>
<dbReference type="InterPro" id="IPR003347">
    <property type="entry name" value="JmjC_dom"/>
</dbReference>
<accession>A0A9W9Y8B4</accession>
<dbReference type="EMBL" id="MU827918">
    <property type="protein sequence ID" value="KAJ7315075.1"/>
    <property type="molecule type" value="Genomic_DNA"/>
</dbReference>
<keyword evidence="11 12" id="KW-0539">Nucleus</keyword>
<evidence type="ECO:0000256" key="3">
    <source>
        <dbReference type="ARBA" id="ARBA00022491"/>
    </source>
</evidence>
<dbReference type="AlphaFoldDB" id="A0A9W9Y8B4"/>
<evidence type="ECO:0000256" key="4">
    <source>
        <dbReference type="ARBA" id="ARBA00022723"/>
    </source>
</evidence>
<keyword evidence="7 12" id="KW-0560">Oxidoreductase</keyword>
<dbReference type="FunFam" id="3.90.930.40:FF:000001">
    <property type="entry name" value="ribosomal oxygenase 1 isoform X1"/>
    <property type="match status" value="1"/>
</dbReference>
<feature type="compositionally biased region" description="Basic and acidic residues" evidence="13">
    <location>
        <begin position="182"/>
        <end position="191"/>
    </location>
</feature>
<evidence type="ECO:0000256" key="7">
    <source>
        <dbReference type="ARBA" id="ARBA00023002"/>
    </source>
</evidence>
<feature type="region of interest" description="Disordered" evidence="13">
    <location>
        <begin position="58"/>
        <end position="204"/>
    </location>
</feature>
<keyword evidence="5" id="KW-0156">Chromatin regulator</keyword>
<evidence type="ECO:0000313" key="16">
    <source>
        <dbReference type="Proteomes" id="UP001163046"/>
    </source>
</evidence>
<evidence type="ECO:0000256" key="5">
    <source>
        <dbReference type="ARBA" id="ARBA00022853"/>
    </source>
</evidence>
<comment type="subcellular location">
    <subcellularLocation>
        <location evidence="1 12">Nucleus</location>
    </subcellularLocation>
</comment>
<feature type="compositionally biased region" description="Polar residues" evidence="13">
    <location>
        <begin position="166"/>
        <end position="178"/>
    </location>
</feature>
<proteinExistence type="inferred from homology"/>
<dbReference type="FunFam" id="2.60.120.650:FF:000013">
    <property type="entry name" value="Ribosomal oxygenase 1"/>
    <property type="match status" value="1"/>
</dbReference>
<dbReference type="Gene3D" id="3.90.930.40">
    <property type="match status" value="1"/>
</dbReference>
<dbReference type="OrthoDB" id="425950at2759"/>
<reference evidence="15" key="1">
    <citation type="submission" date="2023-01" db="EMBL/GenBank/DDBJ databases">
        <title>Genome assembly of the deep-sea coral Lophelia pertusa.</title>
        <authorList>
            <person name="Herrera S."/>
            <person name="Cordes E."/>
        </authorList>
    </citation>
    <scope>NUCLEOTIDE SEQUENCE</scope>
    <source>
        <strain evidence="15">USNM1676648</strain>
        <tissue evidence="15">Polyp</tissue>
    </source>
</reference>
<feature type="compositionally biased region" description="Basic and acidic residues" evidence="13">
    <location>
        <begin position="59"/>
        <end position="74"/>
    </location>
</feature>
<dbReference type="Pfam" id="PF08007">
    <property type="entry name" value="JmjC_2"/>
    <property type="match status" value="1"/>
</dbReference>
<gene>
    <name evidence="15" type="ORF">OS493_039001</name>
</gene>
<dbReference type="GO" id="GO:0005506">
    <property type="term" value="F:iron ion binding"/>
    <property type="evidence" value="ECO:0007669"/>
    <property type="project" value="UniProtKB-UniRule"/>
</dbReference>
<name>A0A9W9Y8B4_9CNID</name>
<dbReference type="PROSITE" id="PS51184">
    <property type="entry name" value="JMJC"/>
    <property type="match status" value="1"/>
</dbReference>
<evidence type="ECO:0000259" key="14">
    <source>
        <dbReference type="PROSITE" id="PS51184"/>
    </source>
</evidence>
<dbReference type="InterPro" id="IPR039994">
    <property type="entry name" value="NO66-like"/>
</dbReference>
<comment type="function">
    <text evidence="12">Oxygenase that can act as both a histone lysine demethylase and a ribosomal histidine hydroxylase.</text>
</comment>
<feature type="domain" description="JmjC" evidence="14">
    <location>
        <begin position="308"/>
        <end position="457"/>
    </location>
</feature>
<comment type="cofactor">
    <cofactor evidence="12">
        <name>Fe(2+)</name>
        <dbReference type="ChEBI" id="CHEBI:29033"/>
    </cofactor>
    <text evidence="12">Binds 1 Fe(2+) ion per subunit.</text>
</comment>
<keyword evidence="9 12" id="KW-0805">Transcription regulation</keyword>
<dbReference type="GO" id="GO:0051864">
    <property type="term" value="F:histone H3K36 demethylase activity"/>
    <property type="evidence" value="ECO:0007669"/>
    <property type="project" value="TreeGrafter"/>
</dbReference>
<dbReference type="Gene3D" id="2.60.120.650">
    <property type="entry name" value="Cupin"/>
    <property type="match status" value="1"/>
</dbReference>
<keyword evidence="16" id="KW-1185">Reference proteome</keyword>
<dbReference type="FunFam" id="1.10.10.1500:FF:000001">
    <property type="entry name" value="ribosomal oxygenase 1 isoform X1"/>
    <property type="match status" value="1"/>
</dbReference>
<evidence type="ECO:0000256" key="12">
    <source>
        <dbReference type="RuleBase" id="RU366061"/>
    </source>
</evidence>
<evidence type="ECO:0000256" key="13">
    <source>
        <dbReference type="SAM" id="MobiDB-lite"/>
    </source>
</evidence>
<keyword evidence="4 12" id="KW-0479">Metal-binding</keyword>
<keyword evidence="6 12" id="KW-0223">Dioxygenase</keyword>
<dbReference type="Pfam" id="PF21233">
    <property type="entry name" value="WHD_RIOX1"/>
    <property type="match status" value="1"/>
</dbReference>
<evidence type="ECO:0000256" key="8">
    <source>
        <dbReference type="ARBA" id="ARBA00023004"/>
    </source>
</evidence>
<comment type="similarity">
    <text evidence="2">Belongs to the ROX family. NO66 subfamily.</text>
</comment>
<sequence>MAVKTTPLEFLFPYIKGSTFSDVSAGIFRGRINFPCGFFEKMKSSSRRRSAFGIYQSQLKKEDETSQKEEERVTKPSGSKKRAHEDNSSSRTSKKVSKLGSTKSLYSDGTNGNFDHEEHTPDILEPKQKGKGKLLSKANKLRQSLGLSSRKKKRNGYRSYDRVDLQQENMKSASNLTVHSLPVDRPDRTDSETGNDDQAGQEEQANVNLEQEEIEADRIFSWLISPVKADKFFSDVWEQKPLLIKRHHMTYNDGWFSTKELDAILRQHRVQFSVNLDVTSYKNGVRETHNPTGRALAPVVWDFYENDCSVRFLNPQAFSHSVWKLTSLLQEYLVAWLVLMCKQLLYLTPPGSQGFAPHYDDIEAFVVQLEGRKHWRLYNPRNDAEALPRYSSGNFSQEEIGEPILDTELVAGDVLYFPRGTIHQADTPSDTHSLHITLSTYQKNSWTDFMEKLIPGALQIAVEEDREFRQGLPLNYLDFMGVANSESNSKERSDFLKKVEKLMMKLVSHAPVDAAADQLAVGVLHDCLPPVLTEGEAKKSVFGGDSSWKDGKIADKVTFSEDTEVRLIRKGVARLVVEGEVVSVYHTLENSRVYHEKELDSLEFGLEAGPLIESILSSFPDYIKVKDLPHEDTTYKIDLVTLLYEKGILVRK</sequence>
<keyword evidence="3" id="KW-0678">Repressor</keyword>
<evidence type="ECO:0000256" key="9">
    <source>
        <dbReference type="ARBA" id="ARBA00023015"/>
    </source>
</evidence>
<evidence type="ECO:0000256" key="2">
    <source>
        <dbReference type="ARBA" id="ARBA00010309"/>
    </source>
</evidence>